<dbReference type="GO" id="GO:0016301">
    <property type="term" value="F:kinase activity"/>
    <property type="evidence" value="ECO:0007669"/>
    <property type="project" value="UniProtKB-KW"/>
</dbReference>
<gene>
    <name evidence="1" type="ORF">ACFQPF_03075</name>
</gene>
<dbReference type="Gene3D" id="2.30.30.430">
    <property type="entry name" value="Kinase associated protein B domain"/>
    <property type="match status" value="1"/>
</dbReference>
<comment type="caution">
    <text evidence="1">The sequence shown here is derived from an EMBL/GenBank/DDBJ whole genome shotgun (WGS) entry which is preliminary data.</text>
</comment>
<accession>A0ABW2NJH0</accession>
<dbReference type="InterPro" id="IPR038080">
    <property type="entry name" value="KapB_sf"/>
</dbReference>
<keyword evidence="2" id="KW-1185">Reference proteome</keyword>
<name>A0ABW2NJH0_9BACL</name>
<reference evidence="2" key="1">
    <citation type="journal article" date="2019" name="Int. J. Syst. Evol. Microbiol.">
        <title>The Global Catalogue of Microorganisms (GCM) 10K type strain sequencing project: providing services to taxonomists for standard genome sequencing and annotation.</title>
        <authorList>
            <consortium name="The Broad Institute Genomics Platform"/>
            <consortium name="The Broad Institute Genome Sequencing Center for Infectious Disease"/>
            <person name="Wu L."/>
            <person name="Ma J."/>
        </authorList>
    </citation>
    <scope>NUCLEOTIDE SEQUENCE [LARGE SCALE GENOMIC DNA]</scope>
    <source>
        <strain evidence="2">NBRC 106396</strain>
    </source>
</reference>
<dbReference type="RefSeq" id="WP_379746352.1">
    <property type="nucleotide sequence ID" value="NZ_JBHTCP010000004.1"/>
</dbReference>
<evidence type="ECO:0000313" key="1">
    <source>
        <dbReference type="EMBL" id="MFC7370654.1"/>
    </source>
</evidence>
<dbReference type="InterPro" id="IPR014916">
    <property type="entry name" value="KapB"/>
</dbReference>
<keyword evidence="1" id="KW-0808">Transferase</keyword>
<proteinExistence type="predicted"/>
<dbReference type="SMART" id="SM01298">
    <property type="entry name" value="KapB"/>
    <property type="match status" value="1"/>
</dbReference>
<sequence length="123" mass="14180">MTPVKAIYKTGIYVGEQEDKKNGRVLINILAVVKHPMQGDLHNPKQADVPFFQERRALSPGERTWVPEHTVKPFEGQVPDYRVSLRQALREQEEELKKIGDDFAERSLLCLSQLKRDYGLFDS</sequence>
<dbReference type="Pfam" id="PF08810">
    <property type="entry name" value="KapB"/>
    <property type="match status" value="1"/>
</dbReference>
<evidence type="ECO:0000313" key="2">
    <source>
        <dbReference type="Proteomes" id="UP001596549"/>
    </source>
</evidence>
<dbReference type="Proteomes" id="UP001596549">
    <property type="component" value="Unassembled WGS sequence"/>
</dbReference>
<protein>
    <submittedName>
        <fullName evidence="1">Kinase-associated lipoprotein B</fullName>
    </submittedName>
</protein>
<keyword evidence="1" id="KW-0418">Kinase</keyword>
<dbReference type="SUPFAM" id="SSF141251">
    <property type="entry name" value="Kinase-associated protein B-like"/>
    <property type="match status" value="1"/>
</dbReference>
<organism evidence="1 2">
    <name type="scientific">Fictibacillus iocasae</name>
    <dbReference type="NCBI Taxonomy" id="2715437"/>
    <lineage>
        <taxon>Bacteria</taxon>
        <taxon>Bacillati</taxon>
        <taxon>Bacillota</taxon>
        <taxon>Bacilli</taxon>
        <taxon>Bacillales</taxon>
        <taxon>Fictibacillaceae</taxon>
        <taxon>Fictibacillus</taxon>
    </lineage>
</organism>
<dbReference type="EMBL" id="JBHTCP010000004">
    <property type="protein sequence ID" value="MFC7370654.1"/>
    <property type="molecule type" value="Genomic_DNA"/>
</dbReference>
<keyword evidence="1" id="KW-0449">Lipoprotein</keyword>